<evidence type="ECO:0000256" key="5">
    <source>
        <dbReference type="SAM" id="Phobius"/>
    </source>
</evidence>
<dbReference type="GO" id="GO:0012505">
    <property type="term" value="C:endomembrane system"/>
    <property type="evidence" value="ECO:0007669"/>
    <property type="project" value="UniProtKB-SubCell"/>
</dbReference>
<dbReference type="EMBL" id="BMEL01000004">
    <property type="protein sequence ID" value="GGF30729.1"/>
    <property type="molecule type" value="Genomic_DNA"/>
</dbReference>
<protein>
    <recommendedName>
        <fullName evidence="6">DUF1232 domain-containing protein</fullName>
    </recommendedName>
</protein>
<dbReference type="RefSeq" id="WP_188378549.1">
    <property type="nucleotide sequence ID" value="NZ_BMEL01000004.1"/>
</dbReference>
<keyword evidence="2 5" id="KW-0812">Transmembrane</keyword>
<dbReference type="AlphaFoldDB" id="A0A917B7Z6"/>
<dbReference type="Proteomes" id="UP000660110">
    <property type="component" value="Unassembled WGS sequence"/>
</dbReference>
<reference evidence="7" key="1">
    <citation type="journal article" date="2014" name="Int. J. Syst. Evol. Microbiol.">
        <title>Complete genome sequence of Corynebacterium casei LMG S-19264T (=DSM 44701T), isolated from a smear-ripened cheese.</title>
        <authorList>
            <consortium name="US DOE Joint Genome Institute (JGI-PGF)"/>
            <person name="Walter F."/>
            <person name="Albersmeier A."/>
            <person name="Kalinowski J."/>
            <person name="Ruckert C."/>
        </authorList>
    </citation>
    <scope>NUCLEOTIDE SEQUENCE</scope>
    <source>
        <strain evidence="7">CGMCC 1.12153</strain>
    </source>
</reference>
<comment type="subcellular location">
    <subcellularLocation>
        <location evidence="1">Endomembrane system</location>
        <topology evidence="1">Multi-pass membrane protein</topology>
    </subcellularLocation>
</comment>
<evidence type="ECO:0000259" key="6">
    <source>
        <dbReference type="Pfam" id="PF06803"/>
    </source>
</evidence>
<comment type="caution">
    <text evidence="7">The sequence shown here is derived from an EMBL/GenBank/DDBJ whole genome shotgun (WGS) entry which is preliminary data.</text>
</comment>
<sequence>MENLEKGKARRIFENLKDRAQNLINNPEKTKDVIQQARDKSFKNEGPLSEVWHELQLMFNMVRDWVRGDYRKAPRGSIIAILGGILYLLMPLDAIPDFIPVAGLIDDVYILNLVIKQVRSDIDDYKAWLSNSAE</sequence>
<evidence type="ECO:0000256" key="2">
    <source>
        <dbReference type="ARBA" id="ARBA00022692"/>
    </source>
</evidence>
<proteinExistence type="predicted"/>
<dbReference type="InterPro" id="IPR010652">
    <property type="entry name" value="DUF1232"/>
</dbReference>
<keyword evidence="3 5" id="KW-1133">Transmembrane helix</keyword>
<keyword evidence="4 5" id="KW-0472">Membrane</keyword>
<evidence type="ECO:0000256" key="4">
    <source>
        <dbReference type="ARBA" id="ARBA00023136"/>
    </source>
</evidence>
<dbReference type="Pfam" id="PF06803">
    <property type="entry name" value="DUF1232"/>
    <property type="match status" value="1"/>
</dbReference>
<organism evidence="7 8">
    <name type="scientific">Halobacillus andaensis</name>
    <dbReference type="NCBI Taxonomy" id="1176239"/>
    <lineage>
        <taxon>Bacteria</taxon>
        <taxon>Bacillati</taxon>
        <taxon>Bacillota</taxon>
        <taxon>Bacilli</taxon>
        <taxon>Bacillales</taxon>
        <taxon>Bacillaceae</taxon>
        <taxon>Halobacillus</taxon>
    </lineage>
</organism>
<reference evidence="7" key="2">
    <citation type="submission" date="2020-09" db="EMBL/GenBank/DDBJ databases">
        <authorList>
            <person name="Sun Q."/>
            <person name="Zhou Y."/>
        </authorList>
    </citation>
    <scope>NUCLEOTIDE SEQUENCE</scope>
    <source>
        <strain evidence="7">CGMCC 1.12153</strain>
    </source>
</reference>
<accession>A0A917B7Z6</accession>
<name>A0A917B7Z6_HALAA</name>
<evidence type="ECO:0000256" key="3">
    <source>
        <dbReference type="ARBA" id="ARBA00022989"/>
    </source>
</evidence>
<evidence type="ECO:0000256" key="1">
    <source>
        <dbReference type="ARBA" id="ARBA00004127"/>
    </source>
</evidence>
<evidence type="ECO:0000313" key="7">
    <source>
        <dbReference type="EMBL" id="GGF30729.1"/>
    </source>
</evidence>
<gene>
    <name evidence="7" type="ORF">GCM10010954_32350</name>
</gene>
<feature type="transmembrane region" description="Helical" evidence="5">
    <location>
        <begin position="73"/>
        <end position="92"/>
    </location>
</feature>
<evidence type="ECO:0000313" key="8">
    <source>
        <dbReference type="Proteomes" id="UP000660110"/>
    </source>
</evidence>
<keyword evidence="8" id="KW-1185">Reference proteome</keyword>
<feature type="domain" description="DUF1232" evidence="6">
    <location>
        <begin position="78"/>
        <end position="111"/>
    </location>
</feature>